<evidence type="ECO:0000256" key="2">
    <source>
        <dbReference type="ARBA" id="ARBA00023125"/>
    </source>
</evidence>
<dbReference type="InterPro" id="IPR011010">
    <property type="entry name" value="DNA_brk_join_enz"/>
</dbReference>
<evidence type="ECO:0000259" key="4">
    <source>
        <dbReference type="PROSITE" id="PS51898"/>
    </source>
</evidence>
<comment type="similarity">
    <text evidence="1">Belongs to the 'phage' integrase family.</text>
</comment>
<comment type="caution">
    <text evidence="5">The sequence shown here is derived from an EMBL/GenBank/DDBJ whole genome shotgun (WGS) entry which is preliminary data.</text>
</comment>
<keyword evidence="3" id="KW-0233">DNA recombination</keyword>
<protein>
    <submittedName>
        <fullName evidence="5">Site-specific integrase</fullName>
    </submittedName>
</protein>
<evidence type="ECO:0000256" key="1">
    <source>
        <dbReference type="ARBA" id="ARBA00008857"/>
    </source>
</evidence>
<dbReference type="GO" id="GO:0006310">
    <property type="term" value="P:DNA recombination"/>
    <property type="evidence" value="ECO:0007669"/>
    <property type="project" value="UniProtKB-KW"/>
</dbReference>
<dbReference type="PANTHER" id="PTHR30349:SF41">
    <property type="entry name" value="INTEGRASE_RECOMBINASE PROTEIN MJ0367-RELATED"/>
    <property type="match status" value="1"/>
</dbReference>
<gene>
    <name evidence="5" type="ORF">FDA94_28850</name>
</gene>
<dbReference type="EMBL" id="SZQA01000033">
    <property type="protein sequence ID" value="TKK84641.1"/>
    <property type="molecule type" value="Genomic_DNA"/>
</dbReference>
<keyword evidence="6" id="KW-1185">Reference proteome</keyword>
<proteinExistence type="inferred from homology"/>
<dbReference type="GO" id="GO:0015074">
    <property type="term" value="P:DNA integration"/>
    <property type="evidence" value="ECO:0007669"/>
    <property type="project" value="InterPro"/>
</dbReference>
<dbReference type="InterPro" id="IPR002104">
    <property type="entry name" value="Integrase_catalytic"/>
</dbReference>
<dbReference type="Proteomes" id="UP000308705">
    <property type="component" value="Unassembled WGS sequence"/>
</dbReference>
<keyword evidence="2" id="KW-0238">DNA-binding</keyword>
<accession>A0A4U3M755</accession>
<name>A0A4U3M755_9ACTN</name>
<dbReference type="PANTHER" id="PTHR30349">
    <property type="entry name" value="PHAGE INTEGRASE-RELATED"/>
    <property type="match status" value="1"/>
</dbReference>
<sequence length="334" mass="36979">MLRRLLMSDLAVVTEPGIRITASPARLYLANLNTYQSRRTMEGCLEALVRIFSDGQPVVYTIDDFPWADLGYQETTAVRARLIELGLSPSTVNKYLSALRGVLKQVTLLNPKSPQVAVISAAREVKSLPVKKLPVGRYVPVEEMALLLGSFLAEKRRKAVRDLALVSLLYATGARAAEGAGIELDDYDPATGHLLINGKGGKEREVRLHPTAMEYVGTWLELRGDMPGALFPQVTYHGAVELSRGRALAFTGQTTWDIVSKRSRRLGIYMTPHDIRRTRISDLFFQGVDPALIMKIVGHDDFKTLMGYDMRPFEAAAEAMAQQIWVTPILPIAA</sequence>
<reference evidence="5 6" key="1">
    <citation type="submission" date="2019-04" db="EMBL/GenBank/DDBJ databases">
        <title>Herbidospora sp. NEAU-GS14.nov., a novel actinomycete isolated from soil.</title>
        <authorList>
            <person name="Han L."/>
        </authorList>
    </citation>
    <scope>NUCLEOTIDE SEQUENCE [LARGE SCALE GENOMIC DNA]</scope>
    <source>
        <strain evidence="5 6">NEAU-GS14</strain>
    </source>
</reference>
<feature type="domain" description="Tyr recombinase" evidence="4">
    <location>
        <begin position="134"/>
        <end position="321"/>
    </location>
</feature>
<dbReference type="InterPro" id="IPR013762">
    <property type="entry name" value="Integrase-like_cat_sf"/>
</dbReference>
<dbReference type="SUPFAM" id="SSF56349">
    <property type="entry name" value="DNA breaking-rejoining enzymes"/>
    <property type="match status" value="1"/>
</dbReference>
<dbReference type="AlphaFoldDB" id="A0A4U3M755"/>
<evidence type="ECO:0000313" key="6">
    <source>
        <dbReference type="Proteomes" id="UP000308705"/>
    </source>
</evidence>
<dbReference type="Gene3D" id="1.10.443.10">
    <property type="entry name" value="Intergrase catalytic core"/>
    <property type="match status" value="1"/>
</dbReference>
<dbReference type="GO" id="GO:0003677">
    <property type="term" value="F:DNA binding"/>
    <property type="evidence" value="ECO:0007669"/>
    <property type="project" value="UniProtKB-KW"/>
</dbReference>
<dbReference type="OrthoDB" id="9801717at2"/>
<dbReference type="InterPro" id="IPR050090">
    <property type="entry name" value="Tyrosine_recombinase_XerCD"/>
</dbReference>
<dbReference type="PROSITE" id="PS51898">
    <property type="entry name" value="TYR_RECOMBINASE"/>
    <property type="match status" value="1"/>
</dbReference>
<organism evidence="5 6">
    <name type="scientific">Herbidospora galbida</name>
    <dbReference type="NCBI Taxonomy" id="2575442"/>
    <lineage>
        <taxon>Bacteria</taxon>
        <taxon>Bacillati</taxon>
        <taxon>Actinomycetota</taxon>
        <taxon>Actinomycetes</taxon>
        <taxon>Streptosporangiales</taxon>
        <taxon>Streptosporangiaceae</taxon>
        <taxon>Herbidospora</taxon>
    </lineage>
</organism>
<dbReference type="CDD" id="cd00397">
    <property type="entry name" value="DNA_BRE_C"/>
    <property type="match status" value="1"/>
</dbReference>
<evidence type="ECO:0000256" key="3">
    <source>
        <dbReference type="ARBA" id="ARBA00023172"/>
    </source>
</evidence>
<evidence type="ECO:0000313" key="5">
    <source>
        <dbReference type="EMBL" id="TKK84641.1"/>
    </source>
</evidence>
<dbReference type="Pfam" id="PF00589">
    <property type="entry name" value="Phage_integrase"/>
    <property type="match status" value="1"/>
</dbReference>